<dbReference type="CDD" id="cd01878">
    <property type="entry name" value="HflX"/>
    <property type="match status" value="1"/>
</dbReference>
<feature type="binding site" evidence="8">
    <location>
        <position position="216"/>
    </location>
    <ligand>
        <name>Mg(2+)</name>
        <dbReference type="ChEBI" id="CHEBI:18420"/>
    </ligand>
</feature>
<proteinExistence type="inferred from homology"/>
<comment type="subcellular location">
    <subcellularLocation>
        <location evidence="6">Cytoplasm</location>
    </subcellularLocation>
    <text evidence="6">May associate with membranes.</text>
</comment>
<dbReference type="PROSITE" id="PS51705">
    <property type="entry name" value="G_HFLX"/>
    <property type="match status" value="1"/>
</dbReference>
<evidence type="ECO:0000256" key="1">
    <source>
        <dbReference type="ARBA" id="ARBA00022490"/>
    </source>
</evidence>
<dbReference type="FunFam" id="3.40.50.11060:FF:000001">
    <property type="entry name" value="GTPase HflX"/>
    <property type="match status" value="1"/>
</dbReference>
<sequence length="428" mass="48850">MLTDIKNNKKERVLLVGVDTKKINDFNIKSSIEELKELALAAETEVVECIIQKRDSIDPRLYIGKGKATEIARYCDELDVDTVVFNDELSGAQLRNLEEVIDRKIIDRTNLILDIFAKRATSKEGKLQVELAQLKYRLPRLIGLGNQLSRTGGGIGTRGPGEKKLEIDRRHILKRISEIEKQLQGLEEVRETKRKKRQGSSLPIVALVGYTNAGKSTLLNTLISKDETYTKEKEVFAYDMLFATLDTTLRRGTLPNGQNFLITDTVGFVSKLPTHLIEAFKGTLEEVKYADLILHVVDITNEDLDIQVKTTLEILKDLEVLNKPIITVFNKVDKGHIDEIHYKIDGTKVYISAKEGKNIDLLFKMIEENIPDKFYDVKLLIPYDNSKISSYLFDNTKVVKFEYRDNGTLIETILNEIDYKKYSEYIVD</sequence>
<dbReference type="InterPro" id="IPR016496">
    <property type="entry name" value="GTPase_HflX"/>
</dbReference>
<dbReference type="PANTHER" id="PTHR10229">
    <property type="entry name" value="GTP-BINDING PROTEIN HFLX"/>
    <property type="match status" value="1"/>
</dbReference>
<dbReference type="InterPro" id="IPR042108">
    <property type="entry name" value="GTPase_HflX_N_sf"/>
</dbReference>
<dbReference type="AlphaFoldDB" id="R1AVL3"/>
<accession>R1AVL3</accession>
<dbReference type="InterPro" id="IPR027417">
    <property type="entry name" value="P-loop_NTPase"/>
</dbReference>
<evidence type="ECO:0000256" key="6">
    <source>
        <dbReference type="HAMAP-Rule" id="MF_00900"/>
    </source>
</evidence>
<evidence type="ECO:0000259" key="10">
    <source>
        <dbReference type="PROSITE" id="PS51705"/>
    </source>
</evidence>
<keyword evidence="9" id="KW-0175">Coiled coil</keyword>
<evidence type="ECO:0000313" key="12">
    <source>
        <dbReference type="Proteomes" id="UP000013378"/>
    </source>
</evidence>
<dbReference type="STRING" id="1304284.L21TH_1303"/>
<evidence type="ECO:0000256" key="2">
    <source>
        <dbReference type="ARBA" id="ARBA00022723"/>
    </source>
</evidence>
<feature type="binding site" evidence="7">
    <location>
        <begin position="352"/>
        <end position="354"/>
    </location>
    <ligand>
        <name>GTP</name>
        <dbReference type="ChEBI" id="CHEBI:37565"/>
    </ligand>
</feature>
<dbReference type="InterPro" id="IPR006073">
    <property type="entry name" value="GTP-bd"/>
</dbReference>
<feature type="binding site" evidence="7">
    <location>
        <begin position="242"/>
        <end position="246"/>
    </location>
    <ligand>
        <name>GTP</name>
        <dbReference type="ChEBI" id="CHEBI:37565"/>
    </ligand>
</feature>
<dbReference type="PATRIC" id="fig|1304284.3.peg.1273"/>
<dbReference type="eggNOG" id="COG2262">
    <property type="taxonomic scope" value="Bacteria"/>
</dbReference>
<dbReference type="InterPro" id="IPR025121">
    <property type="entry name" value="GTPase_HflX_N"/>
</dbReference>
<evidence type="ECO:0000256" key="5">
    <source>
        <dbReference type="ARBA" id="ARBA00023134"/>
    </source>
</evidence>
<feature type="binding site" evidence="8">
    <location>
        <position position="244"/>
    </location>
    <ligand>
        <name>Mg(2+)</name>
        <dbReference type="ChEBI" id="CHEBI:18420"/>
    </ligand>
</feature>
<dbReference type="NCBIfam" id="TIGR03156">
    <property type="entry name" value="GTP_HflX"/>
    <property type="match status" value="1"/>
</dbReference>
<dbReference type="SUPFAM" id="SSF52540">
    <property type="entry name" value="P-loop containing nucleoside triphosphate hydrolases"/>
    <property type="match status" value="1"/>
</dbReference>
<dbReference type="InterPro" id="IPR030394">
    <property type="entry name" value="G_HFLX_dom"/>
</dbReference>
<feature type="coiled-coil region" evidence="9">
    <location>
        <begin position="169"/>
        <end position="196"/>
    </location>
</feature>
<comment type="caution">
    <text evidence="11">The sequence shown here is derived from an EMBL/GenBank/DDBJ whole genome shotgun (WGS) entry which is preliminary data.</text>
</comment>
<dbReference type="Gene3D" id="3.40.50.300">
    <property type="entry name" value="P-loop containing nucleotide triphosphate hydrolases"/>
    <property type="match status" value="1"/>
</dbReference>
<dbReference type="GO" id="GO:0005737">
    <property type="term" value="C:cytoplasm"/>
    <property type="evidence" value="ECO:0007669"/>
    <property type="project" value="UniProtKB-SubCell"/>
</dbReference>
<dbReference type="Pfam" id="PF16360">
    <property type="entry name" value="GTP-bdg_M"/>
    <property type="match status" value="1"/>
</dbReference>
<evidence type="ECO:0000313" key="11">
    <source>
        <dbReference type="EMBL" id="EOD00702.1"/>
    </source>
</evidence>
<gene>
    <name evidence="6" type="primary">hflX</name>
    <name evidence="11" type="ORF">L21TH_1303</name>
</gene>
<feature type="binding site" evidence="7">
    <location>
        <begin position="264"/>
        <end position="267"/>
    </location>
    <ligand>
        <name>GTP</name>
        <dbReference type="ChEBI" id="CHEBI:37565"/>
    </ligand>
</feature>
<dbReference type="Pfam" id="PF13167">
    <property type="entry name" value="GTP-bdg_N"/>
    <property type="match status" value="1"/>
</dbReference>
<dbReference type="GO" id="GO:0046872">
    <property type="term" value="F:metal ion binding"/>
    <property type="evidence" value="ECO:0007669"/>
    <property type="project" value="UniProtKB-KW"/>
</dbReference>
<dbReference type="GO" id="GO:0043022">
    <property type="term" value="F:ribosome binding"/>
    <property type="evidence" value="ECO:0007669"/>
    <property type="project" value="TreeGrafter"/>
</dbReference>
<dbReference type="Pfam" id="PF01926">
    <property type="entry name" value="MMR_HSR1"/>
    <property type="match status" value="1"/>
</dbReference>
<dbReference type="GO" id="GO:0005525">
    <property type="term" value="F:GTP binding"/>
    <property type="evidence" value="ECO:0007669"/>
    <property type="project" value="UniProtKB-UniRule"/>
</dbReference>
<keyword evidence="5 6" id="KW-0342">GTP-binding</keyword>
<dbReference type="PIRSF" id="PIRSF006809">
    <property type="entry name" value="GTP-binding_hflX_prd"/>
    <property type="match status" value="1"/>
</dbReference>
<name>R1AVL3_9FIRM</name>
<dbReference type="OrthoDB" id="9812272at2"/>
<keyword evidence="3 6" id="KW-0547">Nucleotide-binding</keyword>
<dbReference type="Proteomes" id="UP000013378">
    <property type="component" value="Unassembled WGS sequence"/>
</dbReference>
<dbReference type="Gene3D" id="6.10.250.2860">
    <property type="match status" value="1"/>
</dbReference>
<dbReference type="GO" id="GO:0003924">
    <property type="term" value="F:GTPase activity"/>
    <property type="evidence" value="ECO:0007669"/>
    <property type="project" value="UniProtKB-UniRule"/>
</dbReference>
<keyword evidence="1 6" id="KW-0963">Cytoplasm</keyword>
<dbReference type="HAMAP" id="MF_00900">
    <property type="entry name" value="GTPase_HflX"/>
    <property type="match status" value="1"/>
</dbReference>
<dbReference type="Gene3D" id="3.40.50.11060">
    <property type="entry name" value="GTPase HflX, N-terminal domain"/>
    <property type="match status" value="1"/>
</dbReference>
<comment type="cofactor">
    <cofactor evidence="8">
        <name>Mg(2+)</name>
        <dbReference type="ChEBI" id="CHEBI:18420"/>
    </cofactor>
</comment>
<keyword evidence="4 8" id="KW-0460">Magnesium</keyword>
<evidence type="ECO:0000256" key="7">
    <source>
        <dbReference type="PIRSR" id="PIRSR006809-1"/>
    </source>
</evidence>
<feature type="binding site" evidence="7">
    <location>
        <begin position="209"/>
        <end position="216"/>
    </location>
    <ligand>
        <name>GTP</name>
        <dbReference type="ChEBI" id="CHEBI:37565"/>
    </ligand>
</feature>
<comment type="function">
    <text evidence="6">GTPase that associates with the 50S ribosomal subunit and may have a role during protein synthesis or ribosome biogenesis.</text>
</comment>
<feature type="binding site" evidence="7">
    <location>
        <begin position="330"/>
        <end position="333"/>
    </location>
    <ligand>
        <name>GTP</name>
        <dbReference type="ChEBI" id="CHEBI:37565"/>
    </ligand>
</feature>
<comment type="similarity">
    <text evidence="6">Belongs to the TRAFAC class OBG-HflX-like GTPase superfamily. HflX GTPase family.</text>
</comment>
<evidence type="ECO:0000256" key="8">
    <source>
        <dbReference type="PIRSR" id="PIRSR006809-2"/>
    </source>
</evidence>
<dbReference type="InterPro" id="IPR032305">
    <property type="entry name" value="GTP-bd_M"/>
</dbReference>
<organism evidence="11 12">
    <name type="scientific">Caldisalinibacter kiritimatiensis</name>
    <dbReference type="NCBI Taxonomy" id="1304284"/>
    <lineage>
        <taxon>Bacteria</taxon>
        <taxon>Bacillati</taxon>
        <taxon>Bacillota</taxon>
        <taxon>Tissierellia</taxon>
        <taxon>Tissierellales</taxon>
        <taxon>Thermohalobacteraceae</taxon>
        <taxon>Caldisalinibacter</taxon>
    </lineage>
</organism>
<comment type="subunit">
    <text evidence="6">Monomer. Associates with the 50S ribosomal subunit.</text>
</comment>
<evidence type="ECO:0000256" key="9">
    <source>
        <dbReference type="SAM" id="Coils"/>
    </source>
</evidence>
<dbReference type="EMBL" id="ARZA01000130">
    <property type="protein sequence ID" value="EOD00702.1"/>
    <property type="molecule type" value="Genomic_DNA"/>
</dbReference>
<keyword evidence="12" id="KW-1185">Reference proteome</keyword>
<reference evidence="11 12" key="1">
    <citation type="journal article" date="2015" name="Geomicrobiol. J.">
        <title>Caldisalinibacter kiritimatiensis gen. nov., sp. nov., a moderately thermohalophilic thiosulfate-reducing bacterium from a hypersaline microbial mat.</title>
        <authorList>
            <person name="Ben Hania W."/>
            <person name="Joseph M."/>
            <person name="Fiebig A."/>
            <person name="Bunk B."/>
            <person name="Klenk H.-P."/>
            <person name="Fardeau M.-L."/>
            <person name="Spring S."/>
        </authorList>
    </citation>
    <scope>NUCLEOTIDE SEQUENCE [LARGE SCALE GENOMIC DNA]</scope>
    <source>
        <strain evidence="11 12">L21-TH-D2</strain>
    </source>
</reference>
<feature type="domain" description="Hflx-type G" evidence="10">
    <location>
        <begin position="203"/>
        <end position="374"/>
    </location>
</feature>
<dbReference type="PANTHER" id="PTHR10229:SF0">
    <property type="entry name" value="GTP-BINDING PROTEIN 6-RELATED"/>
    <property type="match status" value="1"/>
</dbReference>
<protein>
    <recommendedName>
        <fullName evidence="6">GTPase HflX</fullName>
    </recommendedName>
    <alternativeName>
        <fullName evidence="6">GTP-binding protein HflX</fullName>
    </alternativeName>
</protein>
<dbReference type="RefSeq" id="WP_006312101.1">
    <property type="nucleotide sequence ID" value="NZ_ARZA01000130.1"/>
</dbReference>
<evidence type="ECO:0000256" key="4">
    <source>
        <dbReference type="ARBA" id="ARBA00022842"/>
    </source>
</evidence>
<keyword evidence="2 8" id="KW-0479">Metal-binding</keyword>
<evidence type="ECO:0000256" key="3">
    <source>
        <dbReference type="ARBA" id="ARBA00022741"/>
    </source>
</evidence>
<dbReference type="PRINTS" id="PR00326">
    <property type="entry name" value="GTP1OBG"/>
</dbReference>